<dbReference type="Proteomes" id="UP000697127">
    <property type="component" value="Unassembled WGS sequence"/>
</dbReference>
<evidence type="ECO:0000313" key="1">
    <source>
        <dbReference type="EMBL" id="KAG0686538.1"/>
    </source>
</evidence>
<dbReference type="PANTHER" id="PTHR47791:SF3">
    <property type="entry name" value="MEIOTICALLY UP-REGULATED GENE 191 PROTEIN"/>
    <property type="match status" value="1"/>
</dbReference>
<dbReference type="SUPFAM" id="SSF48208">
    <property type="entry name" value="Six-hairpin glycosidases"/>
    <property type="match status" value="1"/>
</dbReference>
<accession>A0A9P7BEN0</accession>
<organism evidence="1 2">
    <name type="scientific">Pichia californica</name>
    <dbReference type="NCBI Taxonomy" id="460514"/>
    <lineage>
        <taxon>Eukaryota</taxon>
        <taxon>Fungi</taxon>
        <taxon>Dikarya</taxon>
        <taxon>Ascomycota</taxon>
        <taxon>Saccharomycotina</taxon>
        <taxon>Pichiomycetes</taxon>
        <taxon>Pichiales</taxon>
        <taxon>Pichiaceae</taxon>
        <taxon>Pichia</taxon>
    </lineage>
</organism>
<proteinExistence type="predicted"/>
<name>A0A9P7BEN0_9ASCO</name>
<dbReference type="InterPro" id="IPR008928">
    <property type="entry name" value="6-hairpin_glycosidase_sf"/>
</dbReference>
<dbReference type="EMBL" id="PUHW01000457">
    <property type="protein sequence ID" value="KAG0686538.1"/>
    <property type="molecule type" value="Genomic_DNA"/>
</dbReference>
<sequence length="415" mass="48053">MSFDNNLEGFNTCQKMWYTFWNPSIESFTTQVPCHESRGNSFSCYAQAVALHAIADSVTVYKDMTMPIVDKAIKSTMKYRNPKRGAYSVEFHGGINSGDDDICFDDNAHLLRALIELFEATNNKNYLKMSKEIMNFLFTGIVEHQFYHIKGLLWHISKPYMSSISNSVAAIGAMKMIKYAENKQEEEKLYEFTKICVNFLWNQMRDPDDNIIMDGTDYNSKTIQIPKYSYNQGATLSAICLLYKYDKNPDWKEKATKLVDGCINPGKTLFDRDYPDDEKRYLHGVSYFNQLLVEGVVDYILTFQNDGPSDVIEKCKYQLVRHLSYFRKYCLDQKDGLYFMSFDIYKLDQDVYKRYRTEFGGNKDYNPDPRERIGNMDDVPVEKRPVAKSLIGEGAAAHIFFQGGRVFPKMNPTNC</sequence>
<dbReference type="Pfam" id="PF03663">
    <property type="entry name" value="Glyco_hydro_76"/>
    <property type="match status" value="1"/>
</dbReference>
<protein>
    <submittedName>
        <fullName evidence="1">Uncharacterized protein</fullName>
    </submittedName>
</protein>
<keyword evidence="2" id="KW-1185">Reference proteome</keyword>
<dbReference type="Gene3D" id="1.50.10.20">
    <property type="match status" value="1"/>
</dbReference>
<dbReference type="AlphaFoldDB" id="A0A9P7BEN0"/>
<dbReference type="InterPro" id="IPR053169">
    <property type="entry name" value="MUG_Protein"/>
</dbReference>
<gene>
    <name evidence="1" type="ORF">C6P40_003841</name>
</gene>
<reference evidence="1" key="1">
    <citation type="submission" date="2020-11" db="EMBL/GenBank/DDBJ databases">
        <title>Kefir isolates.</title>
        <authorList>
            <person name="Marcisauskas S."/>
            <person name="Kim Y."/>
            <person name="Blasche S."/>
        </authorList>
    </citation>
    <scope>NUCLEOTIDE SEQUENCE</scope>
    <source>
        <strain evidence="1">Olga-1</strain>
    </source>
</reference>
<dbReference type="GO" id="GO:0005975">
    <property type="term" value="P:carbohydrate metabolic process"/>
    <property type="evidence" value="ECO:0007669"/>
    <property type="project" value="InterPro"/>
</dbReference>
<dbReference type="InterPro" id="IPR005198">
    <property type="entry name" value="Glyco_hydro_76"/>
</dbReference>
<dbReference type="PANTHER" id="PTHR47791">
    <property type="entry name" value="MEIOTICALLY UP-REGULATED GENE 191 PROTEIN"/>
    <property type="match status" value="1"/>
</dbReference>
<comment type="caution">
    <text evidence="1">The sequence shown here is derived from an EMBL/GenBank/DDBJ whole genome shotgun (WGS) entry which is preliminary data.</text>
</comment>
<evidence type="ECO:0000313" key="2">
    <source>
        <dbReference type="Proteomes" id="UP000697127"/>
    </source>
</evidence>